<sequence>MAKKLEKKVSAESQDDLEILHPERTLTIAGEKITVREYGFVEGLRLRPLAAPFLKALHQVMGSGATLSLEAVLDIIAEHHEIILQLMAVAIDCDENWLHGLNDPDGNLLLMTWWAVTGPFFLRSVQQRRIAELVASRAQKPVPAGEISTPP</sequence>
<dbReference type="RefSeq" id="WP_252472738.1">
    <property type="nucleotide sequence ID" value="NZ_JALBWM010000200.1"/>
</dbReference>
<name>A0A9X2EVP1_9GAMM</name>
<dbReference type="Pfam" id="PF20336">
    <property type="entry name" value="DUF6631"/>
    <property type="match status" value="1"/>
</dbReference>
<evidence type="ECO:0000313" key="2">
    <source>
        <dbReference type="Proteomes" id="UP001139028"/>
    </source>
</evidence>
<reference evidence="1" key="1">
    <citation type="journal article" date="2022" name="Arch. Microbiol.">
        <title>Microbulbifer okhotskensis sp. nov., isolated from a deep bottom sediment of the Okhotsk Sea.</title>
        <authorList>
            <person name="Romanenko L."/>
            <person name="Kurilenko V."/>
            <person name="Otstavnykh N."/>
            <person name="Velansky P."/>
            <person name="Isaeva M."/>
            <person name="Mikhailov V."/>
        </authorList>
    </citation>
    <scope>NUCLEOTIDE SEQUENCE</scope>
    <source>
        <strain evidence="1">OS29</strain>
    </source>
</reference>
<gene>
    <name evidence="1" type="ORF">MO867_20970</name>
</gene>
<proteinExistence type="predicted"/>
<dbReference type="Proteomes" id="UP001139028">
    <property type="component" value="Unassembled WGS sequence"/>
</dbReference>
<dbReference type="InterPro" id="IPR046583">
    <property type="entry name" value="DUF6631"/>
</dbReference>
<accession>A0A9X2EVP1</accession>
<evidence type="ECO:0000313" key="1">
    <source>
        <dbReference type="EMBL" id="MCO1336803.1"/>
    </source>
</evidence>
<dbReference type="AlphaFoldDB" id="A0A9X2EVP1"/>
<protein>
    <submittedName>
        <fullName evidence="1">Uncharacterized protein</fullName>
    </submittedName>
</protein>
<comment type="caution">
    <text evidence="1">The sequence shown here is derived from an EMBL/GenBank/DDBJ whole genome shotgun (WGS) entry which is preliminary data.</text>
</comment>
<keyword evidence="2" id="KW-1185">Reference proteome</keyword>
<organism evidence="1 2">
    <name type="scientific">Microbulbifer okhotskensis</name>
    <dbReference type="NCBI Taxonomy" id="2926617"/>
    <lineage>
        <taxon>Bacteria</taxon>
        <taxon>Pseudomonadati</taxon>
        <taxon>Pseudomonadota</taxon>
        <taxon>Gammaproteobacteria</taxon>
        <taxon>Cellvibrionales</taxon>
        <taxon>Microbulbiferaceae</taxon>
        <taxon>Microbulbifer</taxon>
    </lineage>
</organism>
<dbReference type="EMBL" id="JALBWM010000200">
    <property type="protein sequence ID" value="MCO1336803.1"/>
    <property type="molecule type" value="Genomic_DNA"/>
</dbReference>